<evidence type="ECO:0000256" key="2">
    <source>
        <dbReference type="ARBA" id="ARBA00023125"/>
    </source>
</evidence>
<keyword evidence="1" id="KW-0805">Transcription regulation</keyword>
<keyword evidence="8" id="KW-1185">Reference proteome</keyword>
<dbReference type="GO" id="GO:0003677">
    <property type="term" value="F:DNA binding"/>
    <property type="evidence" value="ECO:0007669"/>
    <property type="project" value="UniProtKB-KW"/>
</dbReference>
<dbReference type="Proteomes" id="UP000032180">
    <property type="component" value="Chromosome 2"/>
</dbReference>
<keyword evidence="3" id="KW-0804">Transcription</keyword>
<evidence type="ECO:0000259" key="6">
    <source>
        <dbReference type="Pfam" id="PF14379"/>
    </source>
</evidence>
<evidence type="ECO:0000256" key="1">
    <source>
        <dbReference type="ARBA" id="ARBA00023015"/>
    </source>
</evidence>
<dbReference type="EnsemblPlants" id="LPERR02G03030.1">
    <property type="protein sequence ID" value="LPERR02G03030.1"/>
    <property type="gene ID" value="LPERR02G03030"/>
</dbReference>
<dbReference type="InterPro" id="IPR009057">
    <property type="entry name" value="Homeodomain-like_sf"/>
</dbReference>
<dbReference type="Gramene" id="LPERR02G03030.1">
    <property type="protein sequence ID" value="LPERR02G03030.1"/>
    <property type="gene ID" value="LPERR02G03030"/>
</dbReference>
<dbReference type="STRING" id="77586.A0A0D9VC35"/>
<organism evidence="7 8">
    <name type="scientific">Leersia perrieri</name>
    <dbReference type="NCBI Taxonomy" id="77586"/>
    <lineage>
        <taxon>Eukaryota</taxon>
        <taxon>Viridiplantae</taxon>
        <taxon>Streptophyta</taxon>
        <taxon>Embryophyta</taxon>
        <taxon>Tracheophyta</taxon>
        <taxon>Spermatophyta</taxon>
        <taxon>Magnoliopsida</taxon>
        <taxon>Liliopsida</taxon>
        <taxon>Poales</taxon>
        <taxon>Poaceae</taxon>
        <taxon>BOP clade</taxon>
        <taxon>Oryzoideae</taxon>
        <taxon>Oryzeae</taxon>
        <taxon>Oryzinae</taxon>
        <taxon>Leersia</taxon>
    </lineage>
</organism>
<feature type="compositionally biased region" description="Low complexity" evidence="5">
    <location>
        <begin position="433"/>
        <end position="447"/>
    </location>
</feature>
<evidence type="ECO:0000313" key="8">
    <source>
        <dbReference type="Proteomes" id="UP000032180"/>
    </source>
</evidence>
<feature type="region of interest" description="Disordered" evidence="5">
    <location>
        <begin position="429"/>
        <end position="467"/>
    </location>
</feature>
<proteinExistence type="predicted"/>
<sequence length="489" mass="54529">MSTQSVIAVKQFSGPDKMAHICAVPQPSAHNLSNANSDRSGSRNNTPLPCAIQSSNLKTELINSSGLPKILPFSTDSNTESSLSCISQADLSDPVLSSSSTFCTSLYTSSLKNSDPCRKTSDLPFLPHPPKCEQQQSSPGLSSSSLLLFDADLRNSSHGNDEHTDFIKDFLNLSSDGSFHGENSVIAYNEQMEFQFLSEQLGIAITNNEESPRLDDIYDSALQLPSLPMSYCSDQEDLHDAGSPVKVQLSSSRSSSGTPSCNKPRLRWTQELHERFVEAVNKLEGPESRVITLVHSEEFDHEKINITVLLMFYLIHLVEATPKSVLKIMKVEGLTIYHIKSHLQKYRLAKYLPETKEDKKPYSEEKKAKSVANGDYHAKKKRAQMAEALRMQMEVQKQLHEQLEVQRQLQLRIEEHARYLQKILENQQKTRESISSMTSTTEGESSEFAQIEKTEYKAETSSPPLSKCITSTTDAECNSQVDNKKTASG</sequence>
<evidence type="ECO:0000256" key="5">
    <source>
        <dbReference type="SAM" id="MobiDB-lite"/>
    </source>
</evidence>
<name>A0A0D9VC35_9ORYZ</name>
<dbReference type="SUPFAM" id="SSF46689">
    <property type="entry name" value="Homeodomain-like"/>
    <property type="match status" value="1"/>
</dbReference>
<evidence type="ECO:0000256" key="3">
    <source>
        <dbReference type="ARBA" id="ARBA00023163"/>
    </source>
</evidence>
<dbReference type="NCBIfam" id="TIGR01557">
    <property type="entry name" value="myb_SHAQKYF"/>
    <property type="match status" value="1"/>
</dbReference>
<feature type="region of interest" description="Disordered" evidence="5">
    <location>
        <begin position="233"/>
        <end position="264"/>
    </location>
</feature>
<dbReference type="PANTHER" id="PTHR31499:SF80">
    <property type="entry name" value="HTH MYB-TYPE DOMAIN-CONTAINING PROTEIN"/>
    <property type="match status" value="1"/>
</dbReference>
<dbReference type="AlphaFoldDB" id="A0A0D9VC35"/>
<dbReference type="HOGENOM" id="CLU_045049_1_0_1"/>
<keyword evidence="2" id="KW-0238">DNA-binding</keyword>
<evidence type="ECO:0000256" key="4">
    <source>
        <dbReference type="ARBA" id="ARBA00023242"/>
    </source>
</evidence>
<reference evidence="8" key="2">
    <citation type="submission" date="2013-12" db="EMBL/GenBank/DDBJ databases">
        <authorList>
            <person name="Yu Y."/>
            <person name="Lee S."/>
            <person name="de Baynast K."/>
            <person name="Wissotski M."/>
            <person name="Liu L."/>
            <person name="Talag J."/>
            <person name="Goicoechea J."/>
            <person name="Angelova A."/>
            <person name="Jetty R."/>
            <person name="Kudrna D."/>
            <person name="Golser W."/>
            <person name="Rivera L."/>
            <person name="Zhang J."/>
            <person name="Wing R."/>
        </authorList>
    </citation>
    <scope>NUCLEOTIDE SEQUENCE</scope>
</reference>
<feature type="region of interest" description="Disordered" evidence="5">
    <location>
        <begin position="357"/>
        <end position="379"/>
    </location>
</feature>
<feature type="domain" description="MYB-CC type transcription factor LHEQLE-containing" evidence="6">
    <location>
        <begin position="384"/>
        <end position="430"/>
    </location>
</feature>
<dbReference type="eggNOG" id="ENOG502QSXE">
    <property type="taxonomic scope" value="Eukaryota"/>
</dbReference>
<dbReference type="GO" id="GO:0003700">
    <property type="term" value="F:DNA-binding transcription factor activity"/>
    <property type="evidence" value="ECO:0007669"/>
    <property type="project" value="InterPro"/>
</dbReference>
<reference evidence="7 8" key="1">
    <citation type="submission" date="2012-08" db="EMBL/GenBank/DDBJ databases">
        <title>Oryza genome evolution.</title>
        <authorList>
            <person name="Wing R.A."/>
        </authorList>
    </citation>
    <scope>NUCLEOTIDE SEQUENCE</scope>
</reference>
<feature type="compositionally biased region" description="Basic and acidic residues" evidence="5">
    <location>
        <begin position="357"/>
        <end position="368"/>
    </location>
</feature>
<dbReference type="InterPro" id="IPR046955">
    <property type="entry name" value="PHR1-like"/>
</dbReference>
<reference evidence="7" key="3">
    <citation type="submission" date="2015-04" db="UniProtKB">
        <authorList>
            <consortium name="EnsemblPlants"/>
        </authorList>
    </citation>
    <scope>IDENTIFICATION</scope>
</reference>
<evidence type="ECO:0000313" key="7">
    <source>
        <dbReference type="EnsemblPlants" id="LPERR02G03030.1"/>
    </source>
</evidence>
<dbReference type="InterPro" id="IPR006447">
    <property type="entry name" value="Myb_dom_plants"/>
</dbReference>
<keyword evidence="4" id="KW-0539">Nucleus</keyword>
<dbReference type="Gene3D" id="1.10.10.60">
    <property type="entry name" value="Homeodomain-like"/>
    <property type="match status" value="1"/>
</dbReference>
<dbReference type="InterPro" id="IPR025756">
    <property type="entry name" value="Myb_CC_LHEQLE"/>
</dbReference>
<protein>
    <recommendedName>
        <fullName evidence="6">MYB-CC type transcription factor LHEQLE-containing domain-containing protein</fullName>
    </recommendedName>
</protein>
<dbReference type="Pfam" id="PF14379">
    <property type="entry name" value="Myb_CC_LHEQLE"/>
    <property type="match status" value="1"/>
</dbReference>
<dbReference type="PANTHER" id="PTHR31499">
    <property type="entry name" value="MYB FAMILY TRANSCRIPTION FACTOR PHL11"/>
    <property type="match status" value="1"/>
</dbReference>
<accession>A0A0D9VC35</accession>